<dbReference type="Gene3D" id="2.60.120.1130">
    <property type="match status" value="1"/>
</dbReference>
<evidence type="ECO:0000259" key="1">
    <source>
        <dbReference type="Pfam" id="PF12969"/>
    </source>
</evidence>
<dbReference type="Gene3D" id="2.60.40.3140">
    <property type="match status" value="1"/>
</dbReference>
<dbReference type="KEGG" id="anp:FK178_09270"/>
<evidence type="ECO:0000313" key="2">
    <source>
        <dbReference type="EMBL" id="QED37902.1"/>
    </source>
</evidence>
<sequence length="670" mass="76831">MQKFYTTVILSLFFVFSYGQDFKFGKVSKEEVMEKSHPIEKDANAAVLFRNVSTYFEYYPSTGFTLITNVHERIKIYNKEGFDWATREINYYKGANSQETIAGLKGVTYNMVGGKLVEDKLKKDGIFEEDVTKYQLRTKITMPAVNEGSVIEYQYSLRSPFVTTIDDIVLQYTIPINVLDVKITIPEFLGFSRHFNPRSRLVFNVQESRKPFSLTSSSMDRNGFTVVEHSISTSKVEYQQNTYSFVKTAIPALKEESHIDYLSNYGAFIKWELQYTKFPNAIMENLTQTWEGVTKSIFNDGGYDKELSRTNYFQKDLDKLLEGETIPLKKAQKIYAFAKSKVKWNGYLGYEAESGGNKIYKEGEGNIGDINLMLTAMLRYAGLKANPVLVSTVNNGIPLFPTRKGFNYVISSLDLNGERILLDATEENASFGELPKRARNWNGRIIQDKENSDWVDLMPKTQSKNSYSLNIEIDDENNLRGKSTNILTGLYAKSYRDNFKNVNTDSYIEILEKNKGNIEIANVETDGQLLIGSDIKETYTFEIKSGVDKINDKLYIKPLLYLSESDNPFKADKRSHPIIFDFPLRDSRVVNIIIPEGFEVESLPENSIFQLMGESGIFKYLTSQSGKYLRIESVLELKNLVYTPEDYDNLKQFYAYMVEKHSETIVLKKS</sequence>
<protein>
    <submittedName>
        <fullName evidence="2">DUF3857 domain-containing protein</fullName>
    </submittedName>
</protein>
<feature type="domain" description="DUF3857" evidence="1">
    <location>
        <begin position="68"/>
        <end position="161"/>
    </location>
</feature>
<organism evidence="2 3">
    <name type="scientific">Antarcticibacterium arcticum</name>
    <dbReference type="NCBI Taxonomy" id="2585771"/>
    <lineage>
        <taxon>Bacteria</taxon>
        <taxon>Pseudomonadati</taxon>
        <taxon>Bacteroidota</taxon>
        <taxon>Flavobacteriia</taxon>
        <taxon>Flavobacteriales</taxon>
        <taxon>Flavobacteriaceae</taxon>
        <taxon>Antarcticibacterium</taxon>
    </lineage>
</organism>
<dbReference type="Gene3D" id="3.10.620.30">
    <property type="match status" value="1"/>
</dbReference>
<proteinExistence type="predicted"/>
<keyword evidence="3" id="KW-1185">Reference proteome</keyword>
<evidence type="ECO:0000313" key="3">
    <source>
        <dbReference type="Proteomes" id="UP000321954"/>
    </source>
</evidence>
<dbReference type="RefSeq" id="WP_146833942.1">
    <property type="nucleotide sequence ID" value="NZ_CP042476.1"/>
</dbReference>
<reference evidence="2 3" key="1">
    <citation type="submission" date="2019-08" db="EMBL/GenBank/DDBJ databases">
        <title>Antarcticibacterium arcticum sp. nov., a bacterium isolated from marine sediment of the Canadian Beaufort Sea.</title>
        <authorList>
            <person name="Lee Y.M."/>
            <person name="Baek K."/>
            <person name="Lee D.-H."/>
            <person name="Shin S.C."/>
            <person name="Jin Y.K."/>
            <person name="Park Y."/>
        </authorList>
    </citation>
    <scope>NUCLEOTIDE SEQUENCE [LARGE SCALE GENOMIC DNA]</scope>
    <source>
        <strain evidence="2 3">PAMC 28998</strain>
    </source>
</reference>
<gene>
    <name evidence="2" type="ORF">FK178_09270</name>
</gene>
<dbReference type="OrthoDB" id="98874at2"/>
<dbReference type="Pfam" id="PF12969">
    <property type="entry name" value="DUF3857"/>
    <property type="match status" value="1"/>
</dbReference>
<dbReference type="InterPro" id="IPR024618">
    <property type="entry name" value="DUF3857"/>
</dbReference>
<dbReference type="Proteomes" id="UP000321954">
    <property type="component" value="Chromosome"/>
</dbReference>
<dbReference type="AlphaFoldDB" id="A0A5B8YIY3"/>
<name>A0A5B8YIY3_9FLAO</name>
<accession>A0A5B8YIY3</accession>
<dbReference type="EMBL" id="CP042476">
    <property type="protein sequence ID" value="QED37902.1"/>
    <property type="molecule type" value="Genomic_DNA"/>
</dbReference>